<proteinExistence type="predicted"/>
<evidence type="ECO:0000313" key="2">
    <source>
        <dbReference type="Proteomes" id="UP001596390"/>
    </source>
</evidence>
<keyword evidence="2" id="KW-1185">Reference proteome</keyword>
<protein>
    <submittedName>
        <fullName evidence="1">Uncharacterized protein</fullName>
    </submittedName>
</protein>
<organism evidence="1 2">
    <name type="scientific">Halorubrum yunnanense</name>
    <dbReference type="NCBI Taxonomy" id="1526162"/>
    <lineage>
        <taxon>Archaea</taxon>
        <taxon>Methanobacteriati</taxon>
        <taxon>Methanobacteriota</taxon>
        <taxon>Stenosarchaea group</taxon>
        <taxon>Halobacteria</taxon>
        <taxon>Halobacteriales</taxon>
        <taxon>Haloferacaceae</taxon>
        <taxon>Halorubrum</taxon>
    </lineage>
</organism>
<evidence type="ECO:0000313" key="1">
    <source>
        <dbReference type="EMBL" id="MFC7187566.1"/>
    </source>
</evidence>
<accession>A0ABD5YDV6</accession>
<sequence length="69" mass="7440">MRKVVAGDAGDLFATDPGLNAKSERDLLLGRLRLVDERCDLIVLVTLAGPDPLPVSFAVVVESYSRLSK</sequence>
<gene>
    <name evidence="1" type="ORF">ACFQMK_11850</name>
</gene>
<dbReference type="RefSeq" id="WP_267664953.1">
    <property type="nucleotide sequence ID" value="NZ_JAODIX010000050.1"/>
</dbReference>
<dbReference type="AlphaFoldDB" id="A0ABD5YDV6"/>
<name>A0ABD5YDV6_9EURY</name>
<dbReference type="Proteomes" id="UP001596390">
    <property type="component" value="Unassembled WGS sequence"/>
</dbReference>
<comment type="caution">
    <text evidence="1">The sequence shown here is derived from an EMBL/GenBank/DDBJ whole genome shotgun (WGS) entry which is preliminary data.</text>
</comment>
<dbReference type="EMBL" id="JBHSZZ010000050">
    <property type="protein sequence ID" value="MFC7187566.1"/>
    <property type="molecule type" value="Genomic_DNA"/>
</dbReference>
<reference evidence="1 2" key="1">
    <citation type="journal article" date="2019" name="Int. J. Syst. Evol. Microbiol.">
        <title>The Global Catalogue of Microorganisms (GCM) 10K type strain sequencing project: providing services to taxonomists for standard genome sequencing and annotation.</title>
        <authorList>
            <consortium name="The Broad Institute Genomics Platform"/>
            <consortium name="The Broad Institute Genome Sequencing Center for Infectious Disease"/>
            <person name="Wu L."/>
            <person name="Ma J."/>
        </authorList>
    </citation>
    <scope>NUCLEOTIDE SEQUENCE [LARGE SCALE GENOMIC DNA]</scope>
    <source>
        <strain evidence="1 2">Q85</strain>
    </source>
</reference>